<name>A0A956NCY6_UNCEI</name>
<dbReference type="EMBL" id="JAGQHS010000074">
    <property type="protein sequence ID" value="MCA9756947.1"/>
    <property type="molecule type" value="Genomic_DNA"/>
</dbReference>
<comment type="caution">
    <text evidence="2">The sequence shown here is derived from an EMBL/GenBank/DDBJ whole genome shotgun (WGS) entry which is preliminary data.</text>
</comment>
<dbReference type="AlphaFoldDB" id="A0A956NCY6"/>
<gene>
    <name evidence="2" type="ORF">KDA27_14170</name>
</gene>
<reference evidence="2" key="2">
    <citation type="journal article" date="2021" name="Microbiome">
        <title>Successional dynamics and alternative stable states in a saline activated sludge microbial community over 9 years.</title>
        <authorList>
            <person name="Wang Y."/>
            <person name="Ye J."/>
            <person name="Ju F."/>
            <person name="Liu L."/>
            <person name="Boyd J.A."/>
            <person name="Deng Y."/>
            <person name="Parks D.H."/>
            <person name="Jiang X."/>
            <person name="Yin X."/>
            <person name="Woodcroft B.J."/>
            <person name="Tyson G.W."/>
            <person name="Hugenholtz P."/>
            <person name="Polz M.F."/>
            <person name="Zhang T."/>
        </authorList>
    </citation>
    <scope>NUCLEOTIDE SEQUENCE</scope>
    <source>
        <strain evidence="2">HKST-UBA02</strain>
    </source>
</reference>
<feature type="chain" id="PRO_5037279787" evidence="1">
    <location>
        <begin position="24"/>
        <end position="220"/>
    </location>
</feature>
<protein>
    <submittedName>
        <fullName evidence="2">Uncharacterized protein</fullName>
    </submittedName>
</protein>
<reference evidence="2" key="1">
    <citation type="submission" date="2020-04" db="EMBL/GenBank/DDBJ databases">
        <authorList>
            <person name="Zhang T."/>
        </authorList>
    </citation>
    <scope>NUCLEOTIDE SEQUENCE</scope>
    <source>
        <strain evidence="2">HKST-UBA02</strain>
    </source>
</reference>
<keyword evidence="1" id="KW-0732">Signal</keyword>
<accession>A0A956NCY6</accession>
<sequence length="220" mass="23079">MKKTVLILSTLLFAAGSAVTALAEERTTIPDGINPVVPSGEGTVPCDTQLRYDDGSDDTPGSGPTLGYYSGNLHQFLGVVFTPPSGGDYEVQSASWFSDFWVLPGVVDVTVSEMGDPSNSATASITVNDGGTWEVAFDSPICVPAGSDYVVMVCPRVGCFGVVGEDISAPDGRSYWSAADCGPVNQSTGNDYMIWSCVTPCGPTPVEHESWGGVKSIYRN</sequence>
<evidence type="ECO:0000313" key="3">
    <source>
        <dbReference type="Proteomes" id="UP000739538"/>
    </source>
</evidence>
<evidence type="ECO:0000313" key="2">
    <source>
        <dbReference type="EMBL" id="MCA9756947.1"/>
    </source>
</evidence>
<evidence type="ECO:0000256" key="1">
    <source>
        <dbReference type="SAM" id="SignalP"/>
    </source>
</evidence>
<proteinExistence type="predicted"/>
<dbReference type="Proteomes" id="UP000739538">
    <property type="component" value="Unassembled WGS sequence"/>
</dbReference>
<feature type="signal peptide" evidence="1">
    <location>
        <begin position="1"/>
        <end position="23"/>
    </location>
</feature>
<organism evidence="2 3">
    <name type="scientific">Eiseniibacteriota bacterium</name>
    <dbReference type="NCBI Taxonomy" id="2212470"/>
    <lineage>
        <taxon>Bacteria</taxon>
        <taxon>Candidatus Eiseniibacteriota</taxon>
    </lineage>
</organism>